<evidence type="ECO:0000259" key="1">
    <source>
        <dbReference type="PROSITE" id="PS51832"/>
    </source>
</evidence>
<dbReference type="EMBL" id="VSSQ01055211">
    <property type="protein sequence ID" value="MPN09122.1"/>
    <property type="molecule type" value="Genomic_DNA"/>
</dbReference>
<organism evidence="2">
    <name type="scientific">bioreactor metagenome</name>
    <dbReference type="NCBI Taxonomy" id="1076179"/>
    <lineage>
        <taxon>unclassified sequences</taxon>
        <taxon>metagenomes</taxon>
        <taxon>ecological metagenomes</taxon>
    </lineage>
</organism>
<dbReference type="AlphaFoldDB" id="A0A645F6H1"/>
<sequence>MHDIGKISIPQSILLKPGKLDDSEWELMKKHTVSGANIIGENSIFTVARNIALYHHEKYDGTGYPYGLKGDEIPIEATIVTIVDVYDALRSARPYKEAFSHEKTVFIIENGDSKVSPSNFSPSVMEVFKRYKDEIKDLWDLSNKA</sequence>
<accession>A0A645F6H1</accession>
<dbReference type="InterPro" id="IPR052020">
    <property type="entry name" value="Cyclic_di-GMP/3'3'-cGAMP_PDE"/>
</dbReference>
<gene>
    <name evidence="2" type="ORF">SDC9_156410</name>
</gene>
<dbReference type="PANTHER" id="PTHR45228">
    <property type="entry name" value="CYCLIC DI-GMP PHOSPHODIESTERASE TM_0186-RELATED"/>
    <property type="match status" value="1"/>
</dbReference>
<evidence type="ECO:0000313" key="2">
    <source>
        <dbReference type="EMBL" id="MPN09122.1"/>
    </source>
</evidence>
<feature type="domain" description="HD-GYP" evidence="1">
    <location>
        <begin position="1"/>
        <end position="140"/>
    </location>
</feature>
<reference evidence="2" key="1">
    <citation type="submission" date="2019-08" db="EMBL/GenBank/DDBJ databases">
        <authorList>
            <person name="Kucharzyk K."/>
            <person name="Murdoch R.W."/>
            <person name="Higgins S."/>
            <person name="Loffler F."/>
        </authorList>
    </citation>
    <scope>NUCLEOTIDE SEQUENCE</scope>
</reference>
<dbReference type="PROSITE" id="PS51832">
    <property type="entry name" value="HD_GYP"/>
    <property type="match status" value="1"/>
</dbReference>
<name>A0A645F6H1_9ZZZZ</name>
<dbReference type="EC" id="3.1.4.-" evidence="2"/>
<dbReference type="GO" id="GO:0016787">
    <property type="term" value="F:hydrolase activity"/>
    <property type="evidence" value="ECO:0007669"/>
    <property type="project" value="UniProtKB-KW"/>
</dbReference>
<dbReference type="Pfam" id="PF13487">
    <property type="entry name" value="HD_5"/>
    <property type="match status" value="1"/>
</dbReference>
<dbReference type="SUPFAM" id="SSF109604">
    <property type="entry name" value="HD-domain/PDEase-like"/>
    <property type="match status" value="1"/>
</dbReference>
<comment type="caution">
    <text evidence="2">The sequence shown here is derived from an EMBL/GenBank/DDBJ whole genome shotgun (WGS) entry which is preliminary data.</text>
</comment>
<dbReference type="CDD" id="cd00077">
    <property type="entry name" value="HDc"/>
    <property type="match status" value="1"/>
</dbReference>
<dbReference type="InterPro" id="IPR003607">
    <property type="entry name" value="HD/PDEase_dom"/>
</dbReference>
<dbReference type="InterPro" id="IPR037522">
    <property type="entry name" value="HD_GYP_dom"/>
</dbReference>
<protein>
    <submittedName>
        <fullName evidence="2">Cyclic di-GMP phosphodiesterase</fullName>
        <ecNumber evidence="2">3.1.4.-</ecNumber>
    </submittedName>
</protein>
<dbReference type="Gene3D" id="1.10.3210.10">
    <property type="entry name" value="Hypothetical protein af1432"/>
    <property type="match status" value="1"/>
</dbReference>
<keyword evidence="2" id="KW-0378">Hydrolase</keyword>
<dbReference type="PANTHER" id="PTHR45228:SF8">
    <property type="entry name" value="TWO-COMPONENT RESPONSE REGULATOR-RELATED"/>
    <property type="match status" value="1"/>
</dbReference>
<proteinExistence type="predicted"/>